<dbReference type="NCBIfam" id="TIGR00551">
    <property type="entry name" value="nadB"/>
    <property type="match status" value="1"/>
</dbReference>
<dbReference type="KEGG" id="dcb:C3Y92_08315"/>
<reference evidence="14 15" key="1">
    <citation type="submission" date="2018-02" db="EMBL/GenBank/DDBJ databases">
        <title>Genome sequence of Desulfovibrio carbinolicus DSM 3852.</title>
        <authorList>
            <person name="Wilbanks E."/>
            <person name="Skennerton C.T."/>
            <person name="Orphan V.J."/>
        </authorList>
    </citation>
    <scope>NUCLEOTIDE SEQUENCE [LARGE SCALE GENOMIC DNA]</scope>
    <source>
        <strain evidence="14 15">DSM 3852</strain>
    </source>
</reference>
<dbReference type="EMBL" id="CP026538">
    <property type="protein sequence ID" value="QAZ67234.1"/>
    <property type="molecule type" value="Genomic_DNA"/>
</dbReference>
<dbReference type="InterPro" id="IPR036188">
    <property type="entry name" value="FAD/NAD-bd_sf"/>
</dbReference>
<evidence type="ECO:0000256" key="4">
    <source>
        <dbReference type="ARBA" id="ARBA00012173"/>
    </source>
</evidence>
<dbReference type="RefSeq" id="WP_129351608.1">
    <property type="nucleotide sequence ID" value="NZ_CP026538.1"/>
</dbReference>
<evidence type="ECO:0000259" key="12">
    <source>
        <dbReference type="Pfam" id="PF00890"/>
    </source>
</evidence>
<dbReference type="OrthoDB" id="9806724at2"/>
<accession>A0A4P6HL14</accession>
<evidence type="ECO:0000256" key="6">
    <source>
        <dbReference type="ARBA" id="ARBA00022642"/>
    </source>
</evidence>
<evidence type="ECO:0000259" key="13">
    <source>
        <dbReference type="Pfam" id="PF02910"/>
    </source>
</evidence>
<comment type="cofactor">
    <cofactor evidence="1 11">
        <name>FAD</name>
        <dbReference type="ChEBI" id="CHEBI:57692"/>
    </cofactor>
</comment>
<keyword evidence="7 11" id="KW-0274">FAD</keyword>
<dbReference type="InterPro" id="IPR037099">
    <property type="entry name" value="Fum_R/Succ_DH_flav-like_C_sf"/>
</dbReference>
<comment type="function">
    <text evidence="11">Catalyzes the oxidation of L-aspartate to iminoaspartate.</text>
</comment>
<dbReference type="InterPro" id="IPR003953">
    <property type="entry name" value="FAD-dep_OxRdtase_2_FAD-bd"/>
</dbReference>
<dbReference type="SUPFAM" id="SSF51905">
    <property type="entry name" value="FAD/NAD(P)-binding domain"/>
    <property type="match status" value="1"/>
</dbReference>
<keyword evidence="6 11" id="KW-0662">Pyridine nucleotide biosynthesis</keyword>
<feature type="domain" description="Fumarate reductase/succinate dehydrogenase flavoprotein-like C-terminal" evidence="13">
    <location>
        <begin position="451"/>
        <end position="526"/>
    </location>
</feature>
<dbReference type="InterPro" id="IPR015939">
    <property type="entry name" value="Fum_Rdtase/Succ_DH_flav-like_C"/>
</dbReference>
<dbReference type="GO" id="GO:0008734">
    <property type="term" value="F:L-aspartate oxidase activity"/>
    <property type="evidence" value="ECO:0007669"/>
    <property type="project" value="UniProtKB-UniRule"/>
</dbReference>
<evidence type="ECO:0000256" key="11">
    <source>
        <dbReference type="RuleBase" id="RU362049"/>
    </source>
</evidence>
<comment type="pathway">
    <text evidence="2 11">Cofactor biosynthesis; NAD(+) biosynthesis; iminoaspartate from L-aspartate (oxidase route): step 1/1.</text>
</comment>
<comment type="similarity">
    <text evidence="3 11">Belongs to the FAD-dependent oxidoreductase 2 family. NadB subfamily.</text>
</comment>
<evidence type="ECO:0000256" key="2">
    <source>
        <dbReference type="ARBA" id="ARBA00004950"/>
    </source>
</evidence>
<evidence type="ECO:0000256" key="5">
    <source>
        <dbReference type="ARBA" id="ARBA00022630"/>
    </source>
</evidence>
<dbReference type="EC" id="1.4.3.16" evidence="4 10"/>
<dbReference type="GO" id="GO:0005737">
    <property type="term" value="C:cytoplasm"/>
    <property type="evidence" value="ECO:0007669"/>
    <property type="project" value="UniProtKB-SubCell"/>
</dbReference>
<dbReference type="PANTHER" id="PTHR42716">
    <property type="entry name" value="L-ASPARTATE OXIDASE"/>
    <property type="match status" value="1"/>
</dbReference>
<dbReference type="SUPFAM" id="SSF56425">
    <property type="entry name" value="Succinate dehydrogenase/fumarate reductase flavoprotein, catalytic domain"/>
    <property type="match status" value="1"/>
</dbReference>
<sequence>MVYRMHANALVIGSGLAGLTAALTMAEAGLEVILLTSGEDLDDGNSALAQGGIVYRGPDDSPQLLERDILTCGWRHNSVRAVKYLARRGPQVVQELLIDKLQLPFDHKGGGSDYHLGKEGGHSVARILHMADRTGRAIMEGLMAAVKAKPNIKVLTRRTAVDLLTSNHHATLLEFKYQLLNQCLGAYVLNEVSGQVETILADFTVLATGGCGRLFLHTSNTRSSIGSALAMASRAFAKVMNVEYVQFHPTTLFHRAERRLLITEALRGEGARLVNAAGEPFMQRYDPRADLAPRDIVTRAILAEMLKTDQDCVYLDVASYVKNLEEHFPTVHKGCLQLGIDVTKQPIPVVPAAHYFCGGVLTDSAGRTTLERLYAAGECACTGIHGANRLASTSLLECVLWGHSTGQDVAKRAGSKAAIGRRLLDSIPDWVSPGSNRNEDPALIAQDWATIRNTMWNYVGINRSSSRLKRAFEDLRELNKHIHDFYRETPISKSIVDLFHGCQAAYTITIAAMQNRRSLGCHYRID</sequence>
<evidence type="ECO:0000256" key="1">
    <source>
        <dbReference type="ARBA" id="ARBA00001974"/>
    </source>
</evidence>
<comment type="catalytic activity">
    <reaction evidence="9">
        <text>L-aspartate + O2 = iminosuccinate + H2O2</text>
        <dbReference type="Rhea" id="RHEA:25876"/>
        <dbReference type="ChEBI" id="CHEBI:15379"/>
        <dbReference type="ChEBI" id="CHEBI:16240"/>
        <dbReference type="ChEBI" id="CHEBI:29991"/>
        <dbReference type="ChEBI" id="CHEBI:77875"/>
        <dbReference type="EC" id="1.4.3.16"/>
    </reaction>
    <physiologicalReaction direction="left-to-right" evidence="9">
        <dbReference type="Rhea" id="RHEA:25877"/>
    </physiologicalReaction>
</comment>
<dbReference type="Pfam" id="PF02910">
    <property type="entry name" value="Succ_DH_flav_C"/>
    <property type="match status" value="1"/>
</dbReference>
<evidence type="ECO:0000256" key="10">
    <source>
        <dbReference type="NCBIfam" id="TIGR00551"/>
    </source>
</evidence>
<dbReference type="Proteomes" id="UP000293296">
    <property type="component" value="Chromosome"/>
</dbReference>
<dbReference type="SUPFAM" id="SSF46977">
    <property type="entry name" value="Succinate dehydrogenase/fumarate reductase flavoprotein C-terminal domain"/>
    <property type="match status" value="1"/>
</dbReference>
<evidence type="ECO:0000256" key="8">
    <source>
        <dbReference type="ARBA" id="ARBA00023002"/>
    </source>
</evidence>
<keyword evidence="15" id="KW-1185">Reference proteome</keyword>
<evidence type="ECO:0000313" key="15">
    <source>
        <dbReference type="Proteomes" id="UP000293296"/>
    </source>
</evidence>
<dbReference type="Gene3D" id="1.20.58.100">
    <property type="entry name" value="Fumarate reductase/succinate dehydrogenase flavoprotein-like, C-terminal domain"/>
    <property type="match status" value="1"/>
</dbReference>
<dbReference type="Pfam" id="PF00890">
    <property type="entry name" value="FAD_binding_2"/>
    <property type="match status" value="1"/>
</dbReference>
<dbReference type="Gene3D" id="3.90.700.10">
    <property type="entry name" value="Succinate dehydrogenase/fumarate reductase flavoprotein, catalytic domain"/>
    <property type="match status" value="1"/>
</dbReference>
<gene>
    <name evidence="14" type="primary">nadB</name>
    <name evidence="14" type="ORF">C3Y92_08315</name>
</gene>
<evidence type="ECO:0000256" key="7">
    <source>
        <dbReference type="ARBA" id="ARBA00022827"/>
    </source>
</evidence>
<feature type="domain" description="FAD-dependent oxidoreductase 2 FAD-binding" evidence="12">
    <location>
        <begin position="9"/>
        <end position="395"/>
    </location>
</feature>
<dbReference type="UniPathway" id="UPA00253">
    <property type="reaction ID" value="UER00326"/>
</dbReference>
<keyword evidence="8 11" id="KW-0560">Oxidoreductase</keyword>
<dbReference type="Gene3D" id="3.50.50.60">
    <property type="entry name" value="FAD/NAD(P)-binding domain"/>
    <property type="match status" value="1"/>
</dbReference>
<dbReference type="AlphaFoldDB" id="A0A4P6HL14"/>
<proteinExistence type="inferred from homology"/>
<comment type="subcellular location">
    <subcellularLocation>
        <location evidence="11">Cytoplasm</location>
    </subcellularLocation>
</comment>
<evidence type="ECO:0000256" key="3">
    <source>
        <dbReference type="ARBA" id="ARBA00008562"/>
    </source>
</evidence>
<dbReference type="PANTHER" id="PTHR42716:SF2">
    <property type="entry name" value="L-ASPARTATE OXIDASE, CHLOROPLASTIC"/>
    <property type="match status" value="1"/>
</dbReference>
<dbReference type="GO" id="GO:0009435">
    <property type="term" value="P:NAD+ biosynthetic process"/>
    <property type="evidence" value="ECO:0007669"/>
    <property type="project" value="UniProtKB-UniPathway"/>
</dbReference>
<dbReference type="InterPro" id="IPR005288">
    <property type="entry name" value="NadB"/>
</dbReference>
<dbReference type="FunFam" id="3.90.700.10:FF:000002">
    <property type="entry name" value="L-aspartate oxidase"/>
    <property type="match status" value="1"/>
</dbReference>
<dbReference type="InterPro" id="IPR027477">
    <property type="entry name" value="Succ_DH/fumarate_Rdtase_cat_sf"/>
</dbReference>
<dbReference type="PRINTS" id="PR00368">
    <property type="entry name" value="FADPNR"/>
</dbReference>
<evidence type="ECO:0000313" key="14">
    <source>
        <dbReference type="EMBL" id="QAZ67234.1"/>
    </source>
</evidence>
<protein>
    <recommendedName>
        <fullName evidence="4 10">L-aspartate oxidase</fullName>
        <ecNumber evidence="4 10">1.4.3.16</ecNumber>
    </recommendedName>
</protein>
<evidence type="ECO:0000256" key="9">
    <source>
        <dbReference type="ARBA" id="ARBA00048305"/>
    </source>
</evidence>
<organism evidence="14 15">
    <name type="scientific">Solidesulfovibrio carbinolicus</name>
    <dbReference type="NCBI Taxonomy" id="296842"/>
    <lineage>
        <taxon>Bacteria</taxon>
        <taxon>Pseudomonadati</taxon>
        <taxon>Thermodesulfobacteriota</taxon>
        <taxon>Desulfovibrionia</taxon>
        <taxon>Desulfovibrionales</taxon>
        <taxon>Desulfovibrionaceae</taxon>
        <taxon>Solidesulfovibrio</taxon>
    </lineage>
</organism>
<keyword evidence="5 11" id="KW-0285">Flavoprotein</keyword>
<name>A0A4P6HL14_9BACT</name>